<evidence type="ECO:0000256" key="5">
    <source>
        <dbReference type="ARBA" id="ARBA00023329"/>
    </source>
</evidence>
<dbReference type="PANTHER" id="PTHR21362:SF1">
    <property type="entry name" value="ACROSIN-BINDING PROTEIN"/>
    <property type="match status" value="1"/>
</dbReference>
<reference evidence="9" key="1">
    <citation type="submission" date="2020-10" db="EMBL/GenBank/DDBJ databases">
        <title>Catharus ustulatus (Swainson's thrush) genome, bCatUst1, primary haplotype v2.</title>
        <authorList>
            <person name="Delmore K."/>
            <person name="Vafadar M."/>
            <person name="Formenti G."/>
            <person name="Chow W."/>
            <person name="Pelan S."/>
            <person name="Howe K."/>
            <person name="Rhie A."/>
            <person name="Mountcastle J."/>
            <person name="Haase B."/>
            <person name="Fedrigo O."/>
            <person name="Jarvis E.D."/>
        </authorList>
    </citation>
    <scope>NUCLEOTIDE SEQUENCE [LARGE SCALE GENOMIC DNA]</scope>
</reference>
<keyword evidence="10" id="KW-1185">Reference proteome</keyword>
<keyword evidence="5" id="KW-0968">Cytoplasmic vesicle</keyword>
<comment type="subcellular location">
    <subcellularLocation>
        <location evidence="1">Cytoplasmic vesicle</location>
        <location evidence="1">Secretory vesicle</location>
        <location evidence="1">Acrosome</location>
    </subcellularLocation>
</comment>
<evidence type="ECO:0000256" key="8">
    <source>
        <dbReference type="ARBA" id="ARBA00045517"/>
    </source>
</evidence>
<name>A0A8C3Y1E5_CATUS</name>
<evidence type="ECO:0000313" key="9">
    <source>
        <dbReference type="Ensembl" id="ENSCUSP00005008468.1"/>
    </source>
</evidence>
<organism evidence="9 10">
    <name type="scientific">Catharus ustulatus</name>
    <name type="common">Russet-backed thrush</name>
    <name type="synonym">Hylocichla ustulatus</name>
    <dbReference type="NCBI Taxonomy" id="91951"/>
    <lineage>
        <taxon>Eukaryota</taxon>
        <taxon>Metazoa</taxon>
        <taxon>Chordata</taxon>
        <taxon>Craniata</taxon>
        <taxon>Vertebrata</taxon>
        <taxon>Euteleostomi</taxon>
        <taxon>Archelosauria</taxon>
        <taxon>Archosauria</taxon>
        <taxon>Dinosauria</taxon>
        <taxon>Saurischia</taxon>
        <taxon>Theropoda</taxon>
        <taxon>Coelurosauria</taxon>
        <taxon>Aves</taxon>
        <taxon>Neognathae</taxon>
        <taxon>Neoaves</taxon>
        <taxon>Telluraves</taxon>
        <taxon>Australaves</taxon>
        <taxon>Passeriformes</taxon>
        <taxon>Turdidae</taxon>
        <taxon>Catharus</taxon>
    </lineage>
</organism>
<evidence type="ECO:0000256" key="4">
    <source>
        <dbReference type="ARBA" id="ARBA00022729"/>
    </source>
</evidence>
<accession>A0A8C3Y1E5</accession>
<evidence type="ECO:0000256" key="6">
    <source>
        <dbReference type="ARBA" id="ARBA00032734"/>
    </source>
</evidence>
<dbReference type="PANTHER" id="PTHR21362">
    <property type="entry name" value="ACROSIN-BINDING PROTEIN"/>
    <property type="match status" value="1"/>
</dbReference>
<proteinExistence type="predicted"/>
<dbReference type="InterPro" id="IPR009865">
    <property type="entry name" value="Proacrosin-bd"/>
</dbReference>
<evidence type="ECO:0000313" key="10">
    <source>
        <dbReference type="Proteomes" id="UP000694563"/>
    </source>
</evidence>
<dbReference type="GO" id="GO:0005634">
    <property type="term" value="C:nucleus"/>
    <property type="evidence" value="ECO:0007669"/>
    <property type="project" value="TreeGrafter"/>
</dbReference>
<dbReference type="Ensembl" id="ENSCUST00005008822.1">
    <property type="protein sequence ID" value="ENSCUSP00005008468.1"/>
    <property type="gene ID" value="ENSCUSG00005005303.1"/>
</dbReference>
<comment type="function">
    <text evidence="8">Acrosomal protein that maintains proacrosin (pro-ACR) as an enzymatically inactive zymogen in the acrosome. Involved also in the acrosome formation.</text>
</comment>
<dbReference type="GO" id="GO:0001669">
    <property type="term" value="C:acrosomal vesicle"/>
    <property type="evidence" value="ECO:0007669"/>
    <property type="project" value="UniProtKB-SubCell"/>
</dbReference>
<sequence length="117" mass="13261">MKYLSSKPSCEEGQLTQVLYTLPIAPQLGQFEAGTKAQQPGTPLSDQEYHQFFNFLKITVQANTACHLREMYGCKNSLVQRLDEYENHGVIPPGQPHPPFPTKLRQPRFLHSKGGFM</sequence>
<keyword evidence="4" id="KW-0732">Signal</keyword>
<evidence type="ECO:0000256" key="7">
    <source>
        <dbReference type="ARBA" id="ARBA00033453"/>
    </source>
</evidence>
<evidence type="ECO:0000256" key="1">
    <source>
        <dbReference type="ARBA" id="ARBA00004218"/>
    </source>
</evidence>
<dbReference type="AlphaFoldDB" id="A0A8C3Y1E5"/>
<keyword evidence="3" id="KW-0597">Phosphoprotein</keyword>
<reference evidence="9" key="2">
    <citation type="submission" date="2025-08" db="UniProtKB">
        <authorList>
            <consortium name="Ensembl"/>
        </authorList>
    </citation>
    <scope>IDENTIFICATION</scope>
</reference>
<dbReference type="Proteomes" id="UP000694563">
    <property type="component" value="Chromosome 4"/>
</dbReference>
<evidence type="ECO:0000256" key="2">
    <source>
        <dbReference type="ARBA" id="ARBA00018940"/>
    </source>
</evidence>
<evidence type="ECO:0000256" key="3">
    <source>
        <dbReference type="ARBA" id="ARBA00022553"/>
    </source>
</evidence>
<dbReference type="Pfam" id="PF07222">
    <property type="entry name" value="PBP_sp32"/>
    <property type="match status" value="1"/>
</dbReference>
<reference evidence="9" key="3">
    <citation type="submission" date="2025-09" db="UniProtKB">
        <authorList>
            <consortium name="Ensembl"/>
        </authorList>
    </citation>
    <scope>IDENTIFICATION</scope>
</reference>
<protein>
    <recommendedName>
        <fullName evidence="2">Acrosin-binding protein</fullName>
    </recommendedName>
    <alternativeName>
        <fullName evidence="6">Acrosin-binding protein, 60 kDa form</fullName>
    </alternativeName>
    <alternativeName>
        <fullName evidence="7">Proacrosin-binding protein sp32</fullName>
    </alternativeName>
</protein>